<feature type="compositionally biased region" description="Polar residues" evidence="3">
    <location>
        <begin position="540"/>
        <end position="564"/>
    </location>
</feature>
<dbReference type="SUPFAM" id="SSF48366">
    <property type="entry name" value="Ras GEF"/>
    <property type="match status" value="1"/>
</dbReference>
<dbReference type="Gene3D" id="1.10.840.10">
    <property type="entry name" value="Ras guanine-nucleotide exchange factors catalytic domain"/>
    <property type="match status" value="1"/>
</dbReference>
<evidence type="ECO:0000259" key="4">
    <source>
        <dbReference type="PROSITE" id="PS50009"/>
    </source>
</evidence>
<dbReference type="EMBL" id="CAXLJL010000312">
    <property type="protein sequence ID" value="CAL5136357.1"/>
    <property type="molecule type" value="Genomic_DNA"/>
</dbReference>
<dbReference type="GO" id="GO:0005886">
    <property type="term" value="C:plasma membrane"/>
    <property type="evidence" value="ECO:0007669"/>
    <property type="project" value="TreeGrafter"/>
</dbReference>
<evidence type="ECO:0000313" key="6">
    <source>
        <dbReference type="Proteomes" id="UP001497525"/>
    </source>
</evidence>
<organism evidence="5 6">
    <name type="scientific">Calicophoron daubneyi</name>
    <name type="common">Rumen fluke</name>
    <name type="synonym">Paramphistomum daubneyi</name>
    <dbReference type="NCBI Taxonomy" id="300641"/>
    <lineage>
        <taxon>Eukaryota</taxon>
        <taxon>Metazoa</taxon>
        <taxon>Spiralia</taxon>
        <taxon>Lophotrochozoa</taxon>
        <taxon>Platyhelminthes</taxon>
        <taxon>Trematoda</taxon>
        <taxon>Digenea</taxon>
        <taxon>Plagiorchiida</taxon>
        <taxon>Pronocephalata</taxon>
        <taxon>Paramphistomoidea</taxon>
        <taxon>Paramphistomidae</taxon>
        <taxon>Calicophoron</taxon>
    </lineage>
</organism>
<keyword evidence="1 2" id="KW-0344">Guanine-nucleotide releasing factor</keyword>
<accession>A0AAV2TLP0</accession>
<feature type="domain" description="Ras-GEF" evidence="4">
    <location>
        <begin position="125"/>
        <end position="365"/>
    </location>
</feature>
<feature type="compositionally biased region" description="Polar residues" evidence="3">
    <location>
        <begin position="1195"/>
        <end position="1211"/>
    </location>
</feature>
<sequence>METCSPVNKSEKTDRKLRCTGNVPELVSGLWQKEIDPRKNFVRRSTESEKMYANSTVRVNLGFSDASSLESIFGQMHTGSPSRSNKQSAGIKSGSESRMVKVTRKSFDTLDVASKLLQDRHLKINPELLAQQMTLIELRLFQAIQPEELLSLKWNGKEKQKYAPNIVASTRWFNQIIFWVQKDVLNEEQQPRRTEVLAHFVRVAKKLVDMNNFCSAMAIISGLQVQSIYRLNASWAGLSSRDRTTFRKLADLFTQEQNYVNLRAAFDNARLPCIPYLGLYLSDLTYIDVAASASAHNPNGSWGKQGRQDRMNAVLRTIASFQQSEYPYTRNEKIASYLESQRYIEELQRFIEDSNYKLSLRLEPPSSEGAVLPSDVNSILDSASSQPPNCPISSALLKPIPMHSVGNGSDLSPRNIDRRRGAVISASPSHMSTSRSFCESIVKLCAALPAAAPGRSSHDSGAPTIPAPPKYQHGSKHTCDRSSETSTATSTASRSEGFPGHRRMGSWTGTIISDERRRCAPNSARTRQPSPTHSAHRESASSNHSWSGSPVGSTGQSELITDSPSPCRPTPLRCLLDQREGFTPNVLSSHPNKRKEETTFAVSRDSVDSGLNLLVPNDNPPTQRANGTGQSSLIKIRLREPNTSVSSWGDKGRSNNTGPPTVNETIPRPASCERRIAPDYICEAASVSGSPNQKPNSRSLLEVACIRAAAVNSKPIVRHHHRPKSAVPSKSLDPSTDPNTVERSDNSAPSKQLLDAINSPPSPHRPVSALRTHPPSVNFNQLRYHTLSDSRLSYDLIAADSRTIQSMKTINNEQKNLSYLAKAALAAVQATVADELAQMTTSKTQPSPCEKHRSGSPTVLSPIHLISNGAPALSRTKAFCLDLEFSNGLRVLREGNLLISESSLSAFRRVAGDKPHPLLRNEVFGSCDVLNSPKDLPIPDPDQCLSFTTPADLSAELLPSSPHFSPYFISSTPSPSFSLSQSSLLTFVTDLPPSPFPTPPVKSSTLTNPFKPGEAELFGNFRAANSITKTAVKFPAAGNDVQSSSLALPPSVPVSSARKSKSAKLLPKPKSHFLWFSRLRTQKAKMRWAVLIVSDISAEQSWDFQPNAFLVLFKPQRAGLRPQLSTSMSLLNPASPPCADPQKEDYPSLASQQKSTTYPPEMVLRGLRHLWPPNWNPTGRIYRRTKKDREELTCGRNSEVSQTATSENITFEEQHETPELTSPLSPLLYLFPDCDYEIRTHVEPDR</sequence>
<feature type="region of interest" description="Disordered" evidence="3">
    <location>
        <begin position="451"/>
        <end position="603"/>
    </location>
</feature>
<dbReference type="InterPro" id="IPR023578">
    <property type="entry name" value="Ras_GEF_dom_sf"/>
</dbReference>
<dbReference type="SMART" id="SM00147">
    <property type="entry name" value="RasGEF"/>
    <property type="match status" value="1"/>
</dbReference>
<protein>
    <recommendedName>
        <fullName evidence="4">Ras-GEF domain-containing protein</fullName>
    </recommendedName>
</protein>
<evidence type="ECO:0000256" key="3">
    <source>
        <dbReference type="SAM" id="MobiDB-lite"/>
    </source>
</evidence>
<proteinExistence type="predicted"/>
<dbReference type="InterPro" id="IPR008937">
    <property type="entry name" value="Ras-like_GEF"/>
</dbReference>
<feature type="region of interest" description="Disordered" evidence="3">
    <location>
        <begin position="716"/>
        <end position="774"/>
    </location>
</feature>
<dbReference type="InterPro" id="IPR036964">
    <property type="entry name" value="RASGEF_cat_dom_sf"/>
</dbReference>
<dbReference type="GO" id="GO:0007265">
    <property type="term" value="P:Ras protein signal transduction"/>
    <property type="evidence" value="ECO:0007669"/>
    <property type="project" value="TreeGrafter"/>
</dbReference>
<dbReference type="Pfam" id="PF00617">
    <property type="entry name" value="RasGEF"/>
    <property type="match status" value="1"/>
</dbReference>
<feature type="region of interest" description="Disordered" evidence="3">
    <location>
        <begin position="642"/>
        <end position="667"/>
    </location>
</feature>
<comment type="caution">
    <text evidence="5">The sequence shown here is derived from an EMBL/GenBank/DDBJ whole genome shotgun (WGS) entry which is preliminary data.</text>
</comment>
<dbReference type="CDD" id="cd00155">
    <property type="entry name" value="RasGEF"/>
    <property type="match status" value="1"/>
</dbReference>
<feature type="compositionally biased region" description="Polar residues" evidence="3">
    <location>
        <begin position="654"/>
        <end position="664"/>
    </location>
</feature>
<dbReference type="PROSITE" id="PS50009">
    <property type="entry name" value="RASGEF_CAT"/>
    <property type="match status" value="1"/>
</dbReference>
<evidence type="ECO:0000256" key="2">
    <source>
        <dbReference type="PROSITE-ProRule" id="PRU00168"/>
    </source>
</evidence>
<feature type="region of interest" description="Disordered" evidence="3">
    <location>
        <begin position="1127"/>
        <end position="1155"/>
    </location>
</feature>
<gene>
    <name evidence="5" type="ORF">CDAUBV1_LOCUS10417</name>
</gene>
<feature type="compositionally biased region" description="Low complexity" evidence="3">
    <location>
        <begin position="484"/>
        <end position="496"/>
    </location>
</feature>
<dbReference type="InterPro" id="IPR001895">
    <property type="entry name" value="RASGEF_cat_dom"/>
</dbReference>
<reference evidence="5" key="1">
    <citation type="submission" date="2024-06" db="EMBL/GenBank/DDBJ databases">
        <authorList>
            <person name="Liu X."/>
            <person name="Lenzi L."/>
            <person name="Haldenby T S."/>
            <person name="Uol C."/>
        </authorList>
    </citation>
    <scope>NUCLEOTIDE SEQUENCE</scope>
</reference>
<evidence type="ECO:0000256" key="1">
    <source>
        <dbReference type="ARBA" id="ARBA00022658"/>
    </source>
</evidence>
<dbReference type="AlphaFoldDB" id="A0AAV2TLP0"/>
<dbReference type="PANTHER" id="PTHR23113">
    <property type="entry name" value="GUANINE NUCLEOTIDE EXCHANGE FACTOR"/>
    <property type="match status" value="1"/>
</dbReference>
<evidence type="ECO:0000313" key="5">
    <source>
        <dbReference type="EMBL" id="CAL5136357.1"/>
    </source>
</evidence>
<feature type="region of interest" description="Disordered" evidence="3">
    <location>
        <begin position="1195"/>
        <end position="1219"/>
    </location>
</feature>
<feature type="region of interest" description="Disordered" evidence="3">
    <location>
        <begin position="74"/>
        <end position="97"/>
    </location>
</feature>
<name>A0AAV2TLP0_CALDB</name>
<dbReference type="Proteomes" id="UP001497525">
    <property type="component" value="Unassembled WGS sequence"/>
</dbReference>
<dbReference type="PANTHER" id="PTHR23113:SF368">
    <property type="entry name" value="CELL DIVISION CONTROL PROTEIN 25"/>
    <property type="match status" value="1"/>
</dbReference>
<feature type="compositionally biased region" description="Polar residues" evidence="3">
    <location>
        <begin position="77"/>
        <end position="96"/>
    </location>
</feature>
<feature type="region of interest" description="Disordered" evidence="3">
    <location>
        <begin position="382"/>
        <end position="415"/>
    </location>
</feature>
<feature type="compositionally biased region" description="Polar residues" evidence="3">
    <location>
        <begin position="523"/>
        <end position="533"/>
    </location>
</feature>
<dbReference type="GO" id="GO:0005085">
    <property type="term" value="F:guanyl-nucleotide exchange factor activity"/>
    <property type="evidence" value="ECO:0007669"/>
    <property type="project" value="UniProtKB-KW"/>
</dbReference>